<feature type="transmembrane region" description="Helical" evidence="3">
    <location>
        <begin position="94"/>
        <end position="112"/>
    </location>
</feature>
<dbReference type="EMBL" id="OC871843">
    <property type="protein sequence ID" value="CAD7635610.1"/>
    <property type="molecule type" value="Genomic_DNA"/>
</dbReference>
<dbReference type="GO" id="GO:0004016">
    <property type="term" value="F:adenylate cyclase activity"/>
    <property type="evidence" value="ECO:0007669"/>
    <property type="project" value="TreeGrafter"/>
</dbReference>
<gene>
    <name evidence="4" type="ORF">OSB1V03_LOCUS16001</name>
</gene>
<evidence type="ECO:0000313" key="5">
    <source>
        <dbReference type="Proteomes" id="UP000759131"/>
    </source>
</evidence>
<evidence type="ECO:0000256" key="3">
    <source>
        <dbReference type="SAM" id="Phobius"/>
    </source>
</evidence>
<evidence type="ECO:0000313" key="4">
    <source>
        <dbReference type="EMBL" id="CAD7635610.1"/>
    </source>
</evidence>
<evidence type="ECO:0000256" key="2">
    <source>
        <dbReference type="ARBA" id="ARBA00023239"/>
    </source>
</evidence>
<dbReference type="GO" id="GO:0007189">
    <property type="term" value="P:adenylate cyclase-activating G protein-coupled receptor signaling pathway"/>
    <property type="evidence" value="ECO:0007669"/>
    <property type="project" value="TreeGrafter"/>
</dbReference>
<keyword evidence="2" id="KW-0456">Lyase</keyword>
<dbReference type="Proteomes" id="UP000759131">
    <property type="component" value="Unassembled WGS sequence"/>
</dbReference>
<dbReference type="PANTHER" id="PTHR45627">
    <property type="entry name" value="ADENYLATE CYCLASE TYPE 1"/>
    <property type="match status" value="1"/>
</dbReference>
<dbReference type="PANTHER" id="PTHR45627:SF1">
    <property type="entry name" value="ADENYLATE CYCLASE TYPE 8"/>
    <property type="match status" value="1"/>
</dbReference>
<keyword evidence="3" id="KW-0472">Membrane</keyword>
<feature type="transmembrane region" description="Helical" evidence="3">
    <location>
        <begin position="43"/>
        <end position="67"/>
    </location>
</feature>
<keyword evidence="5" id="KW-1185">Reference proteome</keyword>
<keyword evidence="3" id="KW-1133">Transmembrane helix</keyword>
<sequence length="154" mass="17384">MLIAFTIGSALLGLSFIITMSSQYDKSPYFVKQLSLILEERRTVRHCLCLAVIAIIFIACLSTMFICDRTTNMLSANMTGSPSPDSYECFYPQYFVFCWILTMIASAAFLKLSYLLKFIILSAMATIYLILVELVFNNVFSRSQSCGMSMQYDG</sequence>
<keyword evidence="1" id="KW-0547">Nucleotide-binding</keyword>
<dbReference type="GO" id="GO:0006171">
    <property type="term" value="P:cAMP biosynthetic process"/>
    <property type="evidence" value="ECO:0007669"/>
    <property type="project" value="TreeGrafter"/>
</dbReference>
<dbReference type="EMBL" id="CAJPIZ010017268">
    <property type="protein sequence ID" value="CAG2116040.1"/>
    <property type="molecule type" value="Genomic_DNA"/>
</dbReference>
<organism evidence="4">
    <name type="scientific">Medioppia subpectinata</name>
    <dbReference type="NCBI Taxonomy" id="1979941"/>
    <lineage>
        <taxon>Eukaryota</taxon>
        <taxon>Metazoa</taxon>
        <taxon>Ecdysozoa</taxon>
        <taxon>Arthropoda</taxon>
        <taxon>Chelicerata</taxon>
        <taxon>Arachnida</taxon>
        <taxon>Acari</taxon>
        <taxon>Acariformes</taxon>
        <taxon>Sarcoptiformes</taxon>
        <taxon>Oribatida</taxon>
        <taxon>Brachypylina</taxon>
        <taxon>Oppioidea</taxon>
        <taxon>Oppiidae</taxon>
        <taxon>Medioppia</taxon>
    </lineage>
</organism>
<dbReference type="GO" id="GO:0000166">
    <property type="term" value="F:nucleotide binding"/>
    <property type="evidence" value="ECO:0007669"/>
    <property type="project" value="UniProtKB-KW"/>
</dbReference>
<dbReference type="GO" id="GO:0005886">
    <property type="term" value="C:plasma membrane"/>
    <property type="evidence" value="ECO:0007669"/>
    <property type="project" value="TreeGrafter"/>
</dbReference>
<accession>A0A7R9L658</accession>
<reference evidence="4" key="1">
    <citation type="submission" date="2020-11" db="EMBL/GenBank/DDBJ databases">
        <authorList>
            <person name="Tran Van P."/>
        </authorList>
    </citation>
    <scope>NUCLEOTIDE SEQUENCE</scope>
</reference>
<protein>
    <submittedName>
        <fullName evidence="4">Uncharacterized protein</fullName>
    </submittedName>
</protein>
<dbReference type="OrthoDB" id="10287199at2759"/>
<feature type="transmembrane region" description="Helical" evidence="3">
    <location>
        <begin position="118"/>
        <end position="140"/>
    </location>
</feature>
<dbReference type="AlphaFoldDB" id="A0A7R9L658"/>
<evidence type="ECO:0000256" key="1">
    <source>
        <dbReference type="ARBA" id="ARBA00022741"/>
    </source>
</evidence>
<keyword evidence="3" id="KW-0812">Transmembrane</keyword>
<proteinExistence type="predicted"/>
<name>A0A7R9L658_9ACAR</name>